<accession>A0A558AF88</accession>
<gene>
    <name evidence="2" type="ORF">FNH06_11230</name>
</gene>
<name>A0A558AF88_9PSEU</name>
<feature type="transmembrane region" description="Helical" evidence="1">
    <location>
        <begin position="12"/>
        <end position="31"/>
    </location>
</feature>
<dbReference type="AlphaFoldDB" id="A0A558AF88"/>
<evidence type="ECO:0000313" key="3">
    <source>
        <dbReference type="Proteomes" id="UP000318578"/>
    </source>
</evidence>
<sequence length="64" mass="6392">MGLSAVSRPVRSIGIVLAVLLVVLTATIVAVRVHKRPGPVWAGGLPWPGEGQAAVAVAGVGLSL</sequence>
<feature type="non-terminal residue" evidence="2">
    <location>
        <position position="64"/>
    </location>
</feature>
<keyword evidence="3" id="KW-1185">Reference proteome</keyword>
<dbReference type="Proteomes" id="UP000318578">
    <property type="component" value="Unassembled WGS sequence"/>
</dbReference>
<proteinExistence type="predicted"/>
<keyword evidence="1" id="KW-0812">Transmembrane</keyword>
<keyword evidence="1" id="KW-0472">Membrane</keyword>
<reference evidence="2 3" key="1">
    <citation type="submission" date="2019-07" db="EMBL/GenBank/DDBJ databases">
        <title>New species of Amycolatopsis and Streptomyces.</title>
        <authorList>
            <person name="Duangmal K."/>
            <person name="Teo W.F.A."/>
            <person name="Lipun K."/>
        </authorList>
    </citation>
    <scope>NUCLEOTIDE SEQUENCE [LARGE SCALE GENOMIC DNA]</scope>
    <source>
        <strain evidence="2 3">JCM 30562</strain>
    </source>
</reference>
<evidence type="ECO:0000256" key="1">
    <source>
        <dbReference type="SAM" id="Phobius"/>
    </source>
</evidence>
<dbReference type="RefSeq" id="WP_222425500.1">
    <property type="nucleotide sequence ID" value="NZ_VJZA01000014.1"/>
</dbReference>
<evidence type="ECO:0000313" key="2">
    <source>
        <dbReference type="EMBL" id="TVT22919.1"/>
    </source>
</evidence>
<keyword evidence="1" id="KW-1133">Transmembrane helix</keyword>
<comment type="caution">
    <text evidence="2">The sequence shown here is derived from an EMBL/GenBank/DDBJ whole genome shotgun (WGS) entry which is preliminary data.</text>
</comment>
<dbReference type="EMBL" id="VJZA01000014">
    <property type="protein sequence ID" value="TVT22919.1"/>
    <property type="molecule type" value="Genomic_DNA"/>
</dbReference>
<protein>
    <submittedName>
        <fullName evidence="2">Uncharacterized protein</fullName>
    </submittedName>
</protein>
<organism evidence="2 3">
    <name type="scientific">Amycolatopsis acidiphila</name>
    <dbReference type="NCBI Taxonomy" id="715473"/>
    <lineage>
        <taxon>Bacteria</taxon>
        <taxon>Bacillati</taxon>
        <taxon>Actinomycetota</taxon>
        <taxon>Actinomycetes</taxon>
        <taxon>Pseudonocardiales</taxon>
        <taxon>Pseudonocardiaceae</taxon>
        <taxon>Amycolatopsis</taxon>
    </lineage>
</organism>